<dbReference type="GO" id="GO:0008718">
    <property type="term" value="F:D-amino-acid dehydrogenase activity"/>
    <property type="evidence" value="ECO:0007669"/>
    <property type="project" value="TreeGrafter"/>
</dbReference>
<accession>A0A1H8VAU4</accession>
<organism evidence="4 5">
    <name type="scientific">Aquisalimonas asiatica</name>
    <dbReference type="NCBI Taxonomy" id="406100"/>
    <lineage>
        <taxon>Bacteria</taxon>
        <taxon>Pseudomonadati</taxon>
        <taxon>Pseudomonadota</taxon>
        <taxon>Gammaproteobacteria</taxon>
        <taxon>Chromatiales</taxon>
        <taxon>Ectothiorhodospiraceae</taxon>
        <taxon>Aquisalimonas</taxon>
    </lineage>
</organism>
<dbReference type="GO" id="GO:0005737">
    <property type="term" value="C:cytoplasm"/>
    <property type="evidence" value="ECO:0007669"/>
    <property type="project" value="TreeGrafter"/>
</dbReference>
<evidence type="ECO:0000313" key="5">
    <source>
        <dbReference type="Proteomes" id="UP000199657"/>
    </source>
</evidence>
<sequence>MRIVVIGAGVLGVTTAWYLARDGHAVTVVDRDPMPGQQTSYANGGLLHASHAEPWNAPGVIWQLLRWIGREDSPLLLRPGQIPRLTGWGLGFLRNSSRHRFERNTSVNAALAVHSLQLLRQLRRDTGIRYDDGQNGILKVFHETAALDKARHASKLMAPLGVRHSVLDARQTVALEPSLGEAEDQLTGGIYYPDDESGDAHLFTQRLATLAAAEGVTFRYGVDVRGLRREGGRITCVETDAGDMEADGFVIAAGNDSKRLAAAHGIRLPIYPVKGYSVTLPLAGWSNPPTIPLIDDARKVVVTVLGDRIRLAGTAEFAGYDTSLQTRRADTVLRQAAGLYPSLGEHAAQHTPEYWTGLRPMTVDGPPVLGPSPLSNLFLNTGPGHLGWTFACGCSRVVADVINGETPAIGLDGLGLQRFQRW</sequence>
<evidence type="ECO:0000259" key="3">
    <source>
        <dbReference type="Pfam" id="PF01266"/>
    </source>
</evidence>
<feature type="domain" description="FAD dependent oxidoreductase" evidence="3">
    <location>
        <begin position="2"/>
        <end position="400"/>
    </location>
</feature>
<dbReference type="NCBIfam" id="NF001933">
    <property type="entry name" value="PRK00711.1"/>
    <property type="match status" value="1"/>
</dbReference>
<dbReference type="EMBL" id="FOEG01000011">
    <property type="protein sequence ID" value="SEP12570.1"/>
    <property type="molecule type" value="Genomic_DNA"/>
</dbReference>
<comment type="similarity">
    <text evidence="1">Belongs to the DadA oxidoreductase family.</text>
</comment>
<keyword evidence="5" id="KW-1185">Reference proteome</keyword>
<evidence type="ECO:0000313" key="4">
    <source>
        <dbReference type="EMBL" id="SEP12570.1"/>
    </source>
</evidence>
<dbReference type="AlphaFoldDB" id="A0A1H8VAU4"/>
<keyword evidence="2" id="KW-0560">Oxidoreductase</keyword>
<dbReference type="Proteomes" id="UP000199657">
    <property type="component" value="Unassembled WGS sequence"/>
</dbReference>
<dbReference type="RefSeq" id="WP_091645850.1">
    <property type="nucleotide sequence ID" value="NZ_FOEG01000011.1"/>
</dbReference>
<dbReference type="PANTHER" id="PTHR13847">
    <property type="entry name" value="SARCOSINE DEHYDROGENASE-RELATED"/>
    <property type="match status" value="1"/>
</dbReference>
<dbReference type="PANTHER" id="PTHR13847:SF280">
    <property type="entry name" value="D-AMINO ACID DEHYDROGENASE"/>
    <property type="match status" value="1"/>
</dbReference>
<gene>
    <name evidence="4" type="ORF">SAMN04488052_11119</name>
</gene>
<evidence type="ECO:0000256" key="2">
    <source>
        <dbReference type="ARBA" id="ARBA00023002"/>
    </source>
</evidence>
<dbReference type="InterPro" id="IPR006076">
    <property type="entry name" value="FAD-dep_OxRdtase"/>
</dbReference>
<reference evidence="4 5" key="1">
    <citation type="submission" date="2016-10" db="EMBL/GenBank/DDBJ databases">
        <authorList>
            <person name="de Groot N.N."/>
        </authorList>
    </citation>
    <scope>NUCLEOTIDE SEQUENCE [LARGE SCALE GENOMIC DNA]</scope>
    <source>
        <strain evidence="4 5">CGMCC 1.6291</strain>
    </source>
</reference>
<dbReference type="InterPro" id="IPR036188">
    <property type="entry name" value="FAD/NAD-bd_sf"/>
</dbReference>
<proteinExistence type="inferred from homology"/>
<dbReference type="Gene3D" id="3.30.9.10">
    <property type="entry name" value="D-Amino Acid Oxidase, subunit A, domain 2"/>
    <property type="match status" value="1"/>
</dbReference>
<dbReference type="GO" id="GO:0005886">
    <property type="term" value="C:plasma membrane"/>
    <property type="evidence" value="ECO:0007669"/>
    <property type="project" value="TreeGrafter"/>
</dbReference>
<dbReference type="Pfam" id="PF01266">
    <property type="entry name" value="DAO"/>
    <property type="match status" value="1"/>
</dbReference>
<dbReference type="STRING" id="406100.SAMN04488052_11119"/>
<protein>
    <submittedName>
        <fullName evidence="4">D-amino-acid dehydrogenase</fullName>
    </submittedName>
</protein>
<dbReference type="SUPFAM" id="SSF51905">
    <property type="entry name" value="FAD/NAD(P)-binding domain"/>
    <property type="match status" value="1"/>
</dbReference>
<evidence type="ECO:0000256" key="1">
    <source>
        <dbReference type="ARBA" id="ARBA00009410"/>
    </source>
</evidence>
<dbReference type="Gene3D" id="3.50.50.60">
    <property type="entry name" value="FAD/NAD(P)-binding domain"/>
    <property type="match status" value="2"/>
</dbReference>
<name>A0A1H8VAU4_9GAMM</name>
<dbReference type="GO" id="GO:0055130">
    <property type="term" value="P:D-alanine catabolic process"/>
    <property type="evidence" value="ECO:0007669"/>
    <property type="project" value="TreeGrafter"/>
</dbReference>
<dbReference type="OrthoDB" id="9805337at2"/>
<dbReference type="SUPFAM" id="SSF54373">
    <property type="entry name" value="FAD-linked reductases, C-terminal domain"/>
    <property type="match status" value="1"/>
</dbReference>